<comment type="caution">
    <text evidence="2">The sequence shown here is derived from an EMBL/GenBank/DDBJ whole genome shotgun (WGS) entry which is preliminary data.</text>
</comment>
<evidence type="ECO:0000313" key="2">
    <source>
        <dbReference type="EMBL" id="TGN41517.1"/>
    </source>
</evidence>
<organism evidence="2 3">
    <name type="scientific">Marinobacter confluentis</name>
    <dbReference type="NCBI Taxonomy" id="1697557"/>
    <lineage>
        <taxon>Bacteria</taxon>
        <taxon>Pseudomonadati</taxon>
        <taxon>Pseudomonadota</taxon>
        <taxon>Gammaproteobacteria</taxon>
        <taxon>Pseudomonadales</taxon>
        <taxon>Marinobacteraceae</taxon>
        <taxon>Marinobacter</taxon>
    </lineage>
</organism>
<feature type="domain" description="Glycosyltransferase subfamily 4-like N-terminal" evidence="1">
    <location>
        <begin position="55"/>
        <end position="151"/>
    </location>
</feature>
<evidence type="ECO:0000313" key="3">
    <source>
        <dbReference type="Proteomes" id="UP000298325"/>
    </source>
</evidence>
<dbReference type="GO" id="GO:0016757">
    <property type="term" value="F:glycosyltransferase activity"/>
    <property type="evidence" value="ECO:0007669"/>
    <property type="project" value="UniProtKB-ARBA"/>
</dbReference>
<keyword evidence="3" id="KW-1185">Reference proteome</keyword>
<name>A0A4Z1BND8_9GAMM</name>
<protein>
    <recommendedName>
        <fullName evidence="1">Glycosyltransferase subfamily 4-like N-terminal domain-containing protein</fullName>
    </recommendedName>
</protein>
<dbReference type="Pfam" id="PF13579">
    <property type="entry name" value="Glyco_trans_4_4"/>
    <property type="match status" value="1"/>
</dbReference>
<dbReference type="PANTHER" id="PTHR45947">
    <property type="entry name" value="SULFOQUINOVOSYL TRANSFERASE SQD2"/>
    <property type="match status" value="1"/>
</dbReference>
<dbReference type="Gene3D" id="3.40.50.2000">
    <property type="entry name" value="Glycogen Phosphorylase B"/>
    <property type="match status" value="2"/>
</dbReference>
<reference evidence="2 3" key="1">
    <citation type="submission" date="2019-04" db="EMBL/GenBank/DDBJ databases">
        <authorList>
            <person name="Park S."/>
            <person name="Yoon J.-H."/>
        </authorList>
    </citation>
    <scope>NUCLEOTIDE SEQUENCE [LARGE SCALE GENOMIC DNA]</scope>
    <source>
        <strain evidence="2 3">HJM-18</strain>
    </source>
</reference>
<accession>A0A4Z1BND8</accession>
<dbReference type="EMBL" id="SRPF01000001">
    <property type="protein sequence ID" value="TGN41517.1"/>
    <property type="molecule type" value="Genomic_DNA"/>
</dbReference>
<dbReference type="OrthoDB" id="6794112at2"/>
<dbReference type="InterPro" id="IPR050194">
    <property type="entry name" value="Glycosyltransferase_grp1"/>
</dbReference>
<sequence>MDINLFTSDRWGNLKMSLNPHKTLWLSWYPHRRTSGICQAWEVPLEIIESSRRSPISWLSKSCKTIKTLHRKRPDVLFVQNPSLGLTILAVLLRSYFRYLLVVDAHNEGVRPFVRSGLFVQFLTRWLLRAADTNVVTNDSLANEVSAMGGRVLILPDPLPTPNFTQQIDVSPRKKKVDVAVICTYAADEPILDILAAAKLMPEKIFACTGRVEKFESLGLQAPENVEFTGFLTDQKYWDLLASASVICDLTLMPDCLVCGAYEALSVGRPMVLSSNKATEELFGSVAILTESEPSSIANALQNAFKNEAEISRAAIKEAHVYQNTWQSNAQKCLQEIEAQKQRHER</sequence>
<dbReference type="PANTHER" id="PTHR45947:SF3">
    <property type="entry name" value="SULFOQUINOVOSYL TRANSFERASE SQD2"/>
    <property type="match status" value="1"/>
</dbReference>
<dbReference type="AlphaFoldDB" id="A0A4Z1BND8"/>
<proteinExistence type="predicted"/>
<gene>
    <name evidence="2" type="ORF">E5Q11_03000</name>
</gene>
<dbReference type="Proteomes" id="UP000298325">
    <property type="component" value="Unassembled WGS sequence"/>
</dbReference>
<dbReference type="SUPFAM" id="SSF53756">
    <property type="entry name" value="UDP-Glycosyltransferase/glycogen phosphorylase"/>
    <property type="match status" value="1"/>
</dbReference>
<dbReference type="InterPro" id="IPR028098">
    <property type="entry name" value="Glyco_trans_4-like_N"/>
</dbReference>
<evidence type="ECO:0000259" key="1">
    <source>
        <dbReference type="Pfam" id="PF13579"/>
    </source>
</evidence>